<dbReference type="EMBL" id="CACRXK020009458">
    <property type="protein sequence ID" value="CAB4017235.1"/>
    <property type="molecule type" value="Genomic_DNA"/>
</dbReference>
<keyword evidence="3" id="KW-1185">Reference proteome</keyword>
<feature type="region of interest" description="Disordered" evidence="1">
    <location>
        <begin position="30"/>
        <end position="77"/>
    </location>
</feature>
<evidence type="ECO:0000313" key="3">
    <source>
        <dbReference type="Proteomes" id="UP001152795"/>
    </source>
</evidence>
<protein>
    <submittedName>
        <fullName evidence="2">Uncharacterized protein</fullName>
    </submittedName>
</protein>
<feature type="compositionally biased region" description="Basic residues" evidence="1">
    <location>
        <begin position="119"/>
        <end position="128"/>
    </location>
</feature>
<gene>
    <name evidence="2" type="ORF">PACLA_8A032602</name>
</gene>
<reference evidence="2" key="1">
    <citation type="submission" date="2020-04" db="EMBL/GenBank/DDBJ databases">
        <authorList>
            <person name="Alioto T."/>
            <person name="Alioto T."/>
            <person name="Gomez Garrido J."/>
        </authorList>
    </citation>
    <scope>NUCLEOTIDE SEQUENCE</scope>
    <source>
        <strain evidence="2">A484AB</strain>
    </source>
</reference>
<evidence type="ECO:0000313" key="2">
    <source>
        <dbReference type="EMBL" id="CAB4017235.1"/>
    </source>
</evidence>
<dbReference type="Proteomes" id="UP001152795">
    <property type="component" value="Unassembled WGS sequence"/>
</dbReference>
<accession>A0A6S7IE04</accession>
<feature type="compositionally biased region" description="Low complexity" evidence="1">
    <location>
        <begin position="44"/>
        <end position="57"/>
    </location>
</feature>
<proteinExistence type="predicted"/>
<comment type="caution">
    <text evidence="2">The sequence shown here is derived from an EMBL/GenBank/DDBJ whole genome shotgun (WGS) entry which is preliminary data.</text>
</comment>
<name>A0A6S7IE04_PARCT</name>
<organism evidence="2 3">
    <name type="scientific">Paramuricea clavata</name>
    <name type="common">Red gorgonian</name>
    <name type="synonym">Violescent sea-whip</name>
    <dbReference type="NCBI Taxonomy" id="317549"/>
    <lineage>
        <taxon>Eukaryota</taxon>
        <taxon>Metazoa</taxon>
        <taxon>Cnidaria</taxon>
        <taxon>Anthozoa</taxon>
        <taxon>Octocorallia</taxon>
        <taxon>Malacalcyonacea</taxon>
        <taxon>Plexauridae</taxon>
        <taxon>Paramuricea</taxon>
    </lineage>
</organism>
<feature type="region of interest" description="Disordered" evidence="1">
    <location>
        <begin position="105"/>
        <end position="128"/>
    </location>
</feature>
<evidence type="ECO:0000256" key="1">
    <source>
        <dbReference type="SAM" id="MobiDB-lite"/>
    </source>
</evidence>
<dbReference type="AlphaFoldDB" id="A0A6S7IE04"/>
<sequence>MLQDVLTQKQVELFQSPSVVRLLKRYQNKKLLARNSHASTDTYSSESNQSQQNAASEQKLHTEREEELEKSDKTQLKPRFYLQGLKEMIEQEMFQDSSKACEIKDNLKKISSTTAENNKKRKKEHRKM</sequence>